<dbReference type="EMBL" id="JAMKBJ010000002">
    <property type="protein sequence ID" value="MCZ8536356.1"/>
    <property type="molecule type" value="Genomic_DNA"/>
</dbReference>
<evidence type="ECO:0000313" key="1">
    <source>
        <dbReference type="EMBL" id="MCZ8536356.1"/>
    </source>
</evidence>
<dbReference type="Pfam" id="PF06962">
    <property type="entry name" value="rRNA_methylase"/>
    <property type="match status" value="1"/>
</dbReference>
<dbReference type="InterPro" id="IPR010719">
    <property type="entry name" value="MnmM_MeTrfase"/>
</dbReference>
<reference evidence="1" key="1">
    <citation type="submission" date="2022-05" db="EMBL/GenBank/DDBJ databases">
        <authorList>
            <person name="Colautti A."/>
            <person name="Iacumin L."/>
        </authorList>
    </citation>
    <scope>NUCLEOTIDE SEQUENCE</scope>
    <source>
        <strain evidence="1">SK 55</strain>
    </source>
</reference>
<dbReference type="CDD" id="cd02440">
    <property type="entry name" value="AdoMet_MTases"/>
    <property type="match status" value="1"/>
</dbReference>
<keyword evidence="1" id="KW-0808">Transferase</keyword>
<dbReference type="PANTHER" id="PTHR35276">
    <property type="entry name" value="S-ADENOSYL-L-METHIONINE-DEPENDENT METHYLTRANSFERASES SUPERFAMILY PROTEIN"/>
    <property type="match status" value="1"/>
</dbReference>
<dbReference type="Proteomes" id="UP001152173">
    <property type="component" value="Unassembled WGS sequence"/>
</dbReference>
<gene>
    <name evidence="1" type="ORF">M9R32_03975</name>
</gene>
<dbReference type="Gene3D" id="3.40.50.150">
    <property type="entry name" value="Vaccinia Virus protein VP39"/>
    <property type="match status" value="1"/>
</dbReference>
<keyword evidence="2" id="KW-1185">Reference proteome</keyword>
<dbReference type="GO" id="GO:0032259">
    <property type="term" value="P:methylation"/>
    <property type="evidence" value="ECO:0007669"/>
    <property type="project" value="UniProtKB-KW"/>
</dbReference>
<name>A0A9X3RCG4_9BACL</name>
<protein>
    <submittedName>
        <fullName evidence="1">Methyltransferase domain-containing protein</fullName>
    </submittedName>
</protein>
<dbReference type="PANTHER" id="PTHR35276:SF1">
    <property type="entry name" value="TRNA (MNM(5)S(2)U34)-METHYLTRANSFERASE, CHLOROPLASTIC"/>
    <property type="match status" value="1"/>
</dbReference>
<accession>A0A9X3RCG4</accession>
<dbReference type="SUPFAM" id="SSF53335">
    <property type="entry name" value="S-adenosyl-L-methionine-dependent methyltransferases"/>
    <property type="match status" value="1"/>
</dbReference>
<keyword evidence="1" id="KW-0489">Methyltransferase</keyword>
<dbReference type="InterPro" id="IPR029063">
    <property type="entry name" value="SAM-dependent_MTases_sf"/>
</dbReference>
<dbReference type="RefSeq" id="WP_269925454.1">
    <property type="nucleotide sequence ID" value="NZ_JAMKBJ010000002.1"/>
</dbReference>
<dbReference type="GO" id="GO:0008168">
    <property type="term" value="F:methyltransferase activity"/>
    <property type="evidence" value="ECO:0007669"/>
    <property type="project" value="UniProtKB-KW"/>
</dbReference>
<dbReference type="AlphaFoldDB" id="A0A9X3RCG4"/>
<organism evidence="1 2">
    <name type="scientific">Paenisporosarcina quisquiliarum</name>
    <dbReference type="NCBI Taxonomy" id="365346"/>
    <lineage>
        <taxon>Bacteria</taxon>
        <taxon>Bacillati</taxon>
        <taxon>Bacillota</taxon>
        <taxon>Bacilli</taxon>
        <taxon>Bacillales</taxon>
        <taxon>Caryophanaceae</taxon>
        <taxon>Paenisporosarcina</taxon>
    </lineage>
</organism>
<comment type="caution">
    <text evidence="1">The sequence shown here is derived from an EMBL/GenBank/DDBJ whole genome shotgun (WGS) entry which is preliminary data.</text>
</comment>
<evidence type="ECO:0000313" key="2">
    <source>
        <dbReference type="Proteomes" id="UP001152173"/>
    </source>
</evidence>
<sequence length="190" mass="20871">MKLERVLPYVKTLLKSTVSPGDTVVDATAGNGHDTLFLAQLVGPTGHVYAFDVQEAAIEATRLRLGDWQEHATVIHAGHETIPQHVKEEISAAVFNLGYLPGADHSIITKPNSTIEALDSCLDLLKIGGIAVLVVYHGHEGGDVERDALLEYVQTLPQSFVHVLKYEFINQQNHPPFVVAIEKMKHLKKP</sequence>
<proteinExistence type="predicted"/>